<dbReference type="GO" id="GO:0005930">
    <property type="term" value="C:axoneme"/>
    <property type="evidence" value="ECO:0007669"/>
    <property type="project" value="UniProtKB-SubCell"/>
</dbReference>
<evidence type="ECO:0000256" key="4">
    <source>
        <dbReference type="ARBA" id="ARBA00022614"/>
    </source>
</evidence>
<dbReference type="InterPro" id="IPR032675">
    <property type="entry name" value="LRR_dom_sf"/>
</dbReference>
<dbReference type="InterPro" id="IPR025875">
    <property type="entry name" value="Leu-rich_rpt_4"/>
</dbReference>
<dbReference type="PANTHER" id="PTHR48052">
    <property type="entry name" value="UNNAMED PRODUCT"/>
    <property type="match status" value="1"/>
</dbReference>
<protein>
    <submittedName>
        <fullName evidence="14">Uncharacterized protein</fullName>
    </submittedName>
</protein>
<evidence type="ECO:0000256" key="9">
    <source>
        <dbReference type="ARBA" id="ARBA00023136"/>
    </source>
</evidence>
<keyword evidence="4" id="KW-0433">Leucine-rich repeat</keyword>
<feature type="compositionally biased region" description="Polar residues" evidence="13">
    <location>
        <begin position="218"/>
        <end position="227"/>
    </location>
</feature>
<evidence type="ECO:0000256" key="8">
    <source>
        <dbReference type="ARBA" id="ARBA00022989"/>
    </source>
</evidence>
<comment type="caution">
    <text evidence="14">The sequence shown here is derived from an EMBL/GenBank/DDBJ whole genome shotgun (WGS) entry which is preliminary data.</text>
</comment>
<keyword evidence="3" id="KW-1003">Cell membrane</keyword>
<keyword evidence="9" id="KW-0472">Membrane</keyword>
<feature type="compositionally biased region" description="Low complexity" evidence="13">
    <location>
        <begin position="308"/>
        <end position="345"/>
    </location>
</feature>
<dbReference type="EMBL" id="JAEHOE010000026">
    <property type="protein sequence ID" value="KAG2495084.1"/>
    <property type="molecule type" value="Genomic_DNA"/>
</dbReference>
<keyword evidence="5" id="KW-0812">Transmembrane</keyword>
<feature type="compositionally biased region" description="Polar residues" evidence="13">
    <location>
        <begin position="252"/>
        <end position="261"/>
    </location>
</feature>
<feature type="region of interest" description="Disordered" evidence="13">
    <location>
        <begin position="213"/>
        <end position="351"/>
    </location>
</feature>
<evidence type="ECO:0000256" key="13">
    <source>
        <dbReference type="SAM" id="MobiDB-lite"/>
    </source>
</evidence>
<dbReference type="SUPFAM" id="SSF52058">
    <property type="entry name" value="L domain-like"/>
    <property type="match status" value="1"/>
</dbReference>
<evidence type="ECO:0000256" key="2">
    <source>
        <dbReference type="ARBA" id="ARBA00004430"/>
    </source>
</evidence>
<evidence type="ECO:0000256" key="6">
    <source>
        <dbReference type="ARBA" id="ARBA00022729"/>
    </source>
</evidence>
<organism evidence="14 15">
    <name type="scientific">Edaphochlamys debaryana</name>
    <dbReference type="NCBI Taxonomy" id="47281"/>
    <lineage>
        <taxon>Eukaryota</taxon>
        <taxon>Viridiplantae</taxon>
        <taxon>Chlorophyta</taxon>
        <taxon>core chlorophytes</taxon>
        <taxon>Chlorophyceae</taxon>
        <taxon>CS clade</taxon>
        <taxon>Chlamydomonadales</taxon>
        <taxon>Chlamydomonadales incertae sedis</taxon>
        <taxon>Edaphochlamys</taxon>
    </lineage>
</organism>
<evidence type="ECO:0000256" key="1">
    <source>
        <dbReference type="ARBA" id="ARBA00004236"/>
    </source>
</evidence>
<dbReference type="GO" id="GO:0012505">
    <property type="term" value="C:endomembrane system"/>
    <property type="evidence" value="ECO:0007669"/>
    <property type="project" value="UniProtKB-SubCell"/>
</dbReference>
<keyword evidence="7" id="KW-0677">Repeat</keyword>
<evidence type="ECO:0000256" key="11">
    <source>
        <dbReference type="ARBA" id="ARBA00023180"/>
    </source>
</evidence>
<dbReference type="PANTHER" id="PTHR48052:SF8">
    <property type="entry name" value="LRR RECEPTOR-LIKE SERINE_THREONINE-PROTEIN KINASE FLS2"/>
    <property type="match status" value="1"/>
</dbReference>
<feature type="compositionally biased region" description="Polar residues" evidence="13">
    <location>
        <begin position="235"/>
        <end position="244"/>
    </location>
</feature>
<keyword evidence="8" id="KW-1133">Transmembrane helix</keyword>
<proteinExistence type="predicted"/>
<evidence type="ECO:0000256" key="3">
    <source>
        <dbReference type="ARBA" id="ARBA00022475"/>
    </source>
</evidence>
<sequence>MDCCRSTVDDGNLLQLFAAVCGAGSLSAWQAGIDPCTGNTTTWPYVACTNGAVSKINLTNLDLNCDAPATWFQGASAGLEGLRELYVTNCTRFDANDNLARTTLQIIDLSFTTPANPGAVLPDLIGLSGLRSLRARDYGFQGYMPDWLDLTALSELRLSGNQLTDSIPPAWSNLVSLQILDLNGNPALCGAIPTGLKACSLFGFNNTKIGAPGPAKPTTANPASSTPQPGPAKPTPSNTASATPQPGAAEPTPSNTASATPQPGAAEPTPSNTASAAPQPGAAEPTPSNTASATPQPGAAEPTPSNTASSASQPGAPQSAASHTSSTAPHSGTAKPATTDTPAATSQSGAP</sequence>
<dbReference type="AlphaFoldDB" id="A0A836C123"/>
<dbReference type="Gene3D" id="3.80.10.10">
    <property type="entry name" value="Ribonuclease Inhibitor"/>
    <property type="match status" value="1"/>
</dbReference>
<comment type="subcellular location">
    <subcellularLocation>
        <location evidence="1">Cell membrane</location>
    </subcellularLocation>
    <subcellularLocation>
        <location evidence="2">Cytoplasm</location>
        <location evidence="2">Cytoskeleton</location>
        <location evidence="2">Cilium axoneme</location>
    </subcellularLocation>
    <subcellularLocation>
        <location evidence="12">Endomembrane system</location>
        <topology evidence="12">Single-pass membrane protein</topology>
    </subcellularLocation>
</comment>
<keyword evidence="11" id="KW-0325">Glycoprotein</keyword>
<dbReference type="GO" id="GO:0005886">
    <property type="term" value="C:plasma membrane"/>
    <property type="evidence" value="ECO:0007669"/>
    <property type="project" value="UniProtKB-SubCell"/>
</dbReference>
<accession>A0A836C123</accession>
<evidence type="ECO:0000313" key="14">
    <source>
        <dbReference type="EMBL" id="KAG2495084.1"/>
    </source>
</evidence>
<gene>
    <name evidence="14" type="ORF">HYH03_006695</name>
</gene>
<evidence type="ECO:0000256" key="10">
    <source>
        <dbReference type="ARBA" id="ARBA00023170"/>
    </source>
</evidence>
<reference evidence="14" key="1">
    <citation type="journal article" date="2020" name="bioRxiv">
        <title>Comparative genomics of Chlamydomonas.</title>
        <authorList>
            <person name="Craig R.J."/>
            <person name="Hasan A.R."/>
            <person name="Ness R.W."/>
            <person name="Keightley P.D."/>
        </authorList>
    </citation>
    <scope>NUCLEOTIDE SEQUENCE</scope>
    <source>
        <strain evidence="14">CCAP 11/70</strain>
    </source>
</reference>
<name>A0A836C123_9CHLO</name>
<dbReference type="Proteomes" id="UP000612055">
    <property type="component" value="Unassembled WGS sequence"/>
</dbReference>
<dbReference type="Pfam" id="PF12799">
    <property type="entry name" value="LRR_4"/>
    <property type="match status" value="1"/>
</dbReference>
<evidence type="ECO:0000256" key="12">
    <source>
        <dbReference type="ARBA" id="ARBA00037847"/>
    </source>
</evidence>
<keyword evidence="6" id="KW-0732">Signal</keyword>
<evidence type="ECO:0000313" key="15">
    <source>
        <dbReference type="Proteomes" id="UP000612055"/>
    </source>
</evidence>
<dbReference type="OrthoDB" id="511504at2759"/>
<evidence type="ECO:0000256" key="7">
    <source>
        <dbReference type="ARBA" id="ARBA00022737"/>
    </source>
</evidence>
<keyword evidence="15" id="KW-1185">Reference proteome</keyword>
<keyword evidence="10" id="KW-0675">Receptor</keyword>
<feature type="compositionally biased region" description="Polar residues" evidence="13">
    <location>
        <begin position="286"/>
        <end position="295"/>
    </location>
</feature>
<evidence type="ECO:0000256" key="5">
    <source>
        <dbReference type="ARBA" id="ARBA00022692"/>
    </source>
</evidence>